<evidence type="ECO:0000313" key="1">
    <source>
        <dbReference type="EMBL" id="AUO14888.1"/>
    </source>
</evidence>
<proteinExistence type="predicted"/>
<reference evidence="1" key="1">
    <citation type="submission" date="2017-12" db="EMBL/GenBank/DDBJ databases">
        <authorList>
            <person name="Katneni V.K."/>
            <person name="Shekhar M.S."/>
            <person name="Otta S.K."/>
            <person name="Karthic K."/>
            <person name="Jangam A.K."/>
            <person name="Gopikrishna G."/>
            <person name="Vijayan K.K."/>
        </authorList>
    </citation>
    <scope>NUCLEOTIDE SEQUENCE [LARGE SCALE GENOMIC DNA]</scope>
    <source>
        <strain evidence="1">IN_AP4RU</strain>
    </source>
</reference>
<name>A0A2I6SBF5_9VIRU</name>
<protein>
    <submittedName>
        <fullName evidence="1">WSSV012</fullName>
    </submittedName>
</protein>
<sequence>MDGVFRSAANLVLYSTRGDTNEPSWVIDSEMLANRNNSTVADLAMGRAKRAIALFLGYTLCDILRWKQSIASRMKERV</sequence>
<reference evidence="1" key="2">
    <citation type="journal article" date="2018" name="Genome Announc.">
        <title>First Report of a Complete Genome Sequence of White spot syndrome virus from India.</title>
        <authorList>
            <person name="Vinaya Kumar K."/>
            <person name="Shekhar M.S."/>
            <person name="Otta S.K."/>
            <person name="Karthic K."/>
            <person name="Ashok Kumar J."/>
            <person name="Gopikrishna G."/>
            <person name="Vijayan K.K."/>
        </authorList>
    </citation>
    <scope>NUCLEOTIDE SEQUENCE</scope>
    <source>
        <strain evidence="1">IN_AP4RU</strain>
    </source>
</reference>
<dbReference type="Proteomes" id="UP000267352">
    <property type="component" value="Segment"/>
</dbReference>
<dbReference type="EMBL" id="MG702567">
    <property type="protein sequence ID" value="AUO14888.1"/>
    <property type="molecule type" value="Genomic_DNA"/>
</dbReference>
<accession>A0A2I6SBF5</accession>
<organism evidence="1">
    <name type="scientific">White spot syndrome virus</name>
    <dbReference type="NCBI Taxonomy" id="342409"/>
    <lineage>
        <taxon>Viruses</taxon>
        <taxon>Viruses incertae sedis</taxon>
        <taxon>Naldaviricetes</taxon>
        <taxon>Nimaviridae</taxon>
        <taxon>Whispovirus</taxon>
    </lineage>
</organism>